<dbReference type="Proteomes" id="UP001489004">
    <property type="component" value="Unassembled WGS sequence"/>
</dbReference>
<organism evidence="1 2">
    <name type="scientific">[Myrmecia] bisecta</name>
    <dbReference type="NCBI Taxonomy" id="41462"/>
    <lineage>
        <taxon>Eukaryota</taxon>
        <taxon>Viridiplantae</taxon>
        <taxon>Chlorophyta</taxon>
        <taxon>core chlorophytes</taxon>
        <taxon>Trebouxiophyceae</taxon>
        <taxon>Trebouxiales</taxon>
        <taxon>Trebouxiaceae</taxon>
        <taxon>Myrmecia</taxon>
    </lineage>
</organism>
<keyword evidence="2" id="KW-1185">Reference proteome</keyword>
<accession>A0AAW1NZ03</accession>
<gene>
    <name evidence="1" type="ORF">WJX72_005313</name>
</gene>
<evidence type="ECO:0000313" key="2">
    <source>
        <dbReference type="Proteomes" id="UP001489004"/>
    </source>
</evidence>
<dbReference type="AlphaFoldDB" id="A0AAW1NZ03"/>
<dbReference type="EMBL" id="JALJOR010000022">
    <property type="protein sequence ID" value="KAK9803275.1"/>
    <property type="molecule type" value="Genomic_DNA"/>
</dbReference>
<name>A0AAW1NZ03_9CHLO</name>
<protein>
    <submittedName>
        <fullName evidence="1">Uncharacterized protein</fullName>
    </submittedName>
</protein>
<comment type="caution">
    <text evidence="1">The sequence shown here is derived from an EMBL/GenBank/DDBJ whole genome shotgun (WGS) entry which is preliminary data.</text>
</comment>
<sequence length="137" mass="15214">MMRQGVTSLVPFVRSATSRRRACQLFSTSTTTSLDDKQDPEAVDPPRAWEPFSRPFLPLAVAAGLTFIGLDLEKQVMGFTMGQICWGSAILTSSVLRALQGAALSMHQQALDQALMRDSAARLRRHHGRHHRRNVSQ</sequence>
<reference evidence="1 2" key="1">
    <citation type="journal article" date="2024" name="Nat. Commun.">
        <title>Phylogenomics reveals the evolutionary origins of lichenization in chlorophyte algae.</title>
        <authorList>
            <person name="Puginier C."/>
            <person name="Libourel C."/>
            <person name="Otte J."/>
            <person name="Skaloud P."/>
            <person name="Haon M."/>
            <person name="Grisel S."/>
            <person name="Petersen M."/>
            <person name="Berrin J.G."/>
            <person name="Delaux P.M."/>
            <person name="Dal Grande F."/>
            <person name="Keller J."/>
        </authorList>
    </citation>
    <scope>NUCLEOTIDE SEQUENCE [LARGE SCALE GENOMIC DNA]</scope>
    <source>
        <strain evidence="1 2">SAG 2043</strain>
    </source>
</reference>
<proteinExistence type="predicted"/>
<evidence type="ECO:0000313" key="1">
    <source>
        <dbReference type="EMBL" id="KAK9803275.1"/>
    </source>
</evidence>